<dbReference type="OrthoDB" id="411991at2759"/>
<dbReference type="SUPFAM" id="SSF50978">
    <property type="entry name" value="WD40 repeat-like"/>
    <property type="match status" value="1"/>
</dbReference>
<evidence type="ECO:0000259" key="1">
    <source>
        <dbReference type="Pfam" id="PF25460"/>
    </source>
</evidence>
<dbReference type="InterPro" id="IPR045139">
    <property type="entry name" value="Aladin"/>
</dbReference>
<dbReference type="GO" id="GO:0005643">
    <property type="term" value="C:nuclear pore"/>
    <property type="evidence" value="ECO:0007669"/>
    <property type="project" value="TreeGrafter"/>
</dbReference>
<dbReference type="InterPro" id="IPR057403">
    <property type="entry name" value="Beta-prop_Aladin"/>
</dbReference>
<feature type="domain" description="Aladin seven-bladed propeller" evidence="1">
    <location>
        <begin position="127"/>
        <end position="464"/>
    </location>
</feature>
<gene>
    <name evidence="2" type="ORF">CEUTPL_LOCUS8161</name>
</gene>
<reference evidence="2" key="1">
    <citation type="submission" date="2022-01" db="EMBL/GenBank/DDBJ databases">
        <authorList>
            <person name="King R."/>
        </authorList>
    </citation>
    <scope>NUCLEOTIDE SEQUENCE</scope>
</reference>
<sequence length="470" mass="52649">MASLLDSDLPNNCEIAVCDINGQVHYMNAQHANVGTFTNSVEHLPKIHITRDQLQEGKDAFLPLRGPFLQQLSQVYFNRGTAEALQLVKSYNTFLVSHGASVVLNILNLIQKIRLIFNPNVRYLPPTLITKLSQTKDWQNSTIRFISWHPYCNKLAVVTCDDSVRVFSAENNNYHPILRCKEQKNITCVAWRPMSNTELAVAHGNGIILWNLDPNTLNPKPTINNALILQRIEHKPVMSIAWSPKGELLVSVAACDNTILVWDPELDQTSALKRPGGHGQVLVKWSPSGDKFLTCSNGLSFRVWDYRSWECERWTVVSGRVQTACWSNCGKVLLFATNKEPLIYRVIVKNDTVFTADIDSSSNQALPIFETPKVDSNGKMVGGLIQWMETDPNGKYLAVMFQETNAIAVFNILRQPCMQLIPGALINGLAEEIPTAISFVQNFNAGACLTIGWSSGRIQYYPIIYSDLVQ</sequence>
<proteinExistence type="predicted"/>
<protein>
    <recommendedName>
        <fullName evidence="1">Aladin seven-bladed propeller domain-containing protein</fullName>
    </recommendedName>
</protein>
<name>A0A9N9MMB8_9CUCU</name>
<dbReference type="InterPro" id="IPR001680">
    <property type="entry name" value="WD40_rpt"/>
</dbReference>
<dbReference type="EMBL" id="OU892280">
    <property type="protein sequence ID" value="CAG9767600.1"/>
    <property type="molecule type" value="Genomic_DNA"/>
</dbReference>
<organism evidence="2 3">
    <name type="scientific">Ceutorhynchus assimilis</name>
    <name type="common">cabbage seed weevil</name>
    <dbReference type="NCBI Taxonomy" id="467358"/>
    <lineage>
        <taxon>Eukaryota</taxon>
        <taxon>Metazoa</taxon>
        <taxon>Ecdysozoa</taxon>
        <taxon>Arthropoda</taxon>
        <taxon>Hexapoda</taxon>
        <taxon>Insecta</taxon>
        <taxon>Pterygota</taxon>
        <taxon>Neoptera</taxon>
        <taxon>Endopterygota</taxon>
        <taxon>Coleoptera</taxon>
        <taxon>Polyphaga</taxon>
        <taxon>Cucujiformia</taxon>
        <taxon>Curculionidae</taxon>
        <taxon>Ceutorhynchinae</taxon>
        <taxon>Ceutorhynchus</taxon>
    </lineage>
</organism>
<dbReference type="GO" id="GO:0006913">
    <property type="term" value="P:nucleocytoplasmic transport"/>
    <property type="evidence" value="ECO:0007669"/>
    <property type="project" value="TreeGrafter"/>
</dbReference>
<dbReference type="InterPro" id="IPR015943">
    <property type="entry name" value="WD40/YVTN_repeat-like_dom_sf"/>
</dbReference>
<evidence type="ECO:0000313" key="2">
    <source>
        <dbReference type="EMBL" id="CAG9767600.1"/>
    </source>
</evidence>
<dbReference type="SMART" id="SM00320">
    <property type="entry name" value="WD40"/>
    <property type="match status" value="4"/>
</dbReference>
<dbReference type="PANTHER" id="PTHR14494">
    <property type="entry name" value="ALADIN/ADRACALIN/AAAS"/>
    <property type="match status" value="1"/>
</dbReference>
<dbReference type="InterPro" id="IPR036322">
    <property type="entry name" value="WD40_repeat_dom_sf"/>
</dbReference>
<dbReference type="Pfam" id="PF25460">
    <property type="entry name" value="Beta-prop_Aladin"/>
    <property type="match status" value="1"/>
</dbReference>
<dbReference type="AlphaFoldDB" id="A0A9N9MMB8"/>
<dbReference type="PANTHER" id="PTHR14494:SF0">
    <property type="entry name" value="ALADIN"/>
    <property type="match status" value="1"/>
</dbReference>
<keyword evidence="3" id="KW-1185">Reference proteome</keyword>
<dbReference type="Gene3D" id="2.130.10.10">
    <property type="entry name" value="YVTN repeat-like/Quinoprotein amine dehydrogenase"/>
    <property type="match status" value="2"/>
</dbReference>
<evidence type="ECO:0000313" key="3">
    <source>
        <dbReference type="Proteomes" id="UP001152799"/>
    </source>
</evidence>
<accession>A0A9N9MMB8</accession>
<dbReference type="Proteomes" id="UP001152799">
    <property type="component" value="Chromosome 4"/>
</dbReference>